<organism evidence="1 2">
    <name type="scientific">Penicillium angulare</name>
    <dbReference type="NCBI Taxonomy" id="116970"/>
    <lineage>
        <taxon>Eukaryota</taxon>
        <taxon>Fungi</taxon>
        <taxon>Dikarya</taxon>
        <taxon>Ascomycota</taxon>
        <taxon>Pezizomycotina</taxon>
        <taxon>Eurotiomycetes</taxon>
        <taxon>Eurotiomycetidae</taxon>
        <taxon>Eurotiales</taxon>
        <taxon>Aspergillaceae</taxon>
        <taxon>Penicillium</taxon>
    </lineage>
</organism>
<evidence type="ECO:0000313" key="2">
    <source>
        <dbReference type="Proteomes" id="UP001149165"/>
    </source>
</evidence>
<gene>
    <name evidence="1" type="ORF">N7456_010496</name>
</gene>
<reference evidence="1" key="2">
    <citation type="journal article" date="2023" name="IMA Fungus">
        <title>Comparative genomic study of the Penicillium genus elucidates a diverse pangenome and 15 lateral gene transfer events.</title>
        <authorList>
            <person name="Petersen C."/>
            <person name="Sorensen T."/>
            <person name="Nielsen M.R."/>
            <person name="Sondergaard T.E."/>
            <person name="Sorensen J.L."/>
            <person name="Fitzpatrick D.A."/>
            <person name="Frisvad J.C."/>
            <person name="Nielsen K.L."/>
        </authorList>
    </citation>
    <scope>NUCLEOTIDE SEQUENCE</scope>
    <source>
        <strain evidence="1">IBT 30069</strain>
    </source>
</reference>
<dbReference type="InterPro" id="IPR036770">
    <property type="entry name" value="Ankyrin_rpt-contain_sf"/>
</dbReference>
<dbReference type="SUPFAM" id="SSF48403">
    <property type="entry name" value="Ankyrin repeat"/>
    <property type="match status" value="1"/>
</dbReference>
<dbReference type="OrthoDB" id="432281at2759"/>
<reference evidence="1" key="1">
    <citation type="submission" date="2022-11" db="EMBL/GenBank/DDBJ databases">
        <authorList>
            <person name="Petersen C."/>
        </authorList>
    </citation>
    <scope>NUCLEOTIDE SEQUENCE</scope>
    <source>
        <strain evidence="1">IBT 30069</strain>
    </source>
</reference>
<accession>A0A9W9K6K0</accession>
<evidence type="ECO:0000313" key="1">
    <source>
        <dbReference type="EMBL" id="KAJ5094635.1"/>
    </source>
</evidence>
<comment type="caution">
    <text evidence="1">The sequence shown here is derived from an EMBL/GenBank/DDBJ whole genome shotgun (WGS) entry which is preliminary data.</text>
</comment>
<name>A0A9W9K6K0_9EURO</name>
<keyword evidence="2" id="KW-1185">Reference proteome</keyword>
<sequence length="479" mass="53713">MSPPPDSASSPSSSTYNTQLNAILSNMTDDTSMLDSPDISHNRLCVIRKLYVEYSSSSGPFITGDVLVNYIRNSTPDFTFCTYKTAETILNEVNTAPTIIEEDETDLITDTIIADCPECFACLQKVFPDLDGTGVDKNGWSYMAIAAVSGSLKIIKYFCTLDTPNGSCIPLLTRKANVTRNSTTLMTIAKKGNVEFLRELFNFLIPRLHELKQPNTTEDSLTAEEKYNLCKFLTPELADQFEKIGIPLYNVLSTSPAGATSYHAAVTNSPEFLFYLQKKSFHSHLTTDNSNETPLHYAVRASRLDSVTWLQTQGRPEFKDYWSSKTPSHFAAYSTSEESVEILKAVLPGPISNSLSPITISYMFTALMEGLHNTMVHRITRSDPRTFDTEDFARFEKMHEERAVKKCRLILKDAMDGAVLYEVNDEDMWDESIAMRGYFDTVKKAKKEGFKALAAVMECYGLDEDQEEVGDLVESMEEL</sequence>
<evidence type="ECO:0008006" key="3">
    <source>
        <dbReference type="Google" id="ProtNLM"/>
    </source>
</evidence>
<proteinExistence type="predicted"/>
<dbReference type="AlphaFoldDB" id="A0A9W9K6K0"/>
<protein>
    <recommendedName>
        <fullName evidence="3">Ankyrin</fullName>
    </recommendedName>
</protein>
<dbReference type="Gene3D" id="1.25.40.20">
    <property type="entry name" value="Ankyrin repeat-containing domain"/>
    <property type="match status" value="1"/>
</dbReference>
<dbReference type="Proteomes" id="UP001149165">
    <property type="component" value="Unassembled WGS sequence"/>
</dbReference>
<dbReference type="EMBL" id="JAPQKH010000006">
    <property type="protein sequence ID" value="KAJ5094635.1"/>
    <property type="molecule type" value="Genomic_DNA"/>
</dbReference>